<dbReference type="Proteomes" id="UP000245905">
    <property type="component" value="Unassembled WGS sequence"/>
</dbReference>
<protein>
    <recommendedName>
        <fullName evidence="1">Apea-like HEPN domain-containing protein</fullName>
    </recommendedName>
</protein>
<evidence type="ECO:0000259" key="1">
    <source>
        <dbReference type="Pfam" id="PF18739"/>
    </source>
</evidence>
<sequence length="439" mass="52002">MFVGKIKLSDNTMMFRLDDYELIISNSEGQWISWNDIKAIVNDGWIKLEDFSENVIYAYIEDVEFLNLYEYKCNLQFYVIDWHRKGKKHTLEFDHIWIKSDCLDYYFRDDAKYKSDISNLIDCWNGKEINEDRINRNTYEIDAFNQKIIIEFKTMIQGSDKPFPYDVRNVMVFGVKKTSDQKLLHNAIHMAKTFFKFISVNSRVDIINPVMIGCGDDINNYTTMLYIKPDKVEHINSNRCLKYDDTESGLAKLLTMICNNEICFRSLFPCSSNEITYADIMNICAAFELQFDISVKQNYKYKEQEKVKKKIIKIIEDSRETQFSDSEKIHFDEILVGIKNVKEILKKRIDIVLQEFVQIYGDLNIKCDFEEDYVNMPERIKNSRNALDHGNVEYKFERQMYWDAELLRAMVYMLILKTAGVSDKDKLFNSVKKLSKYPI</sequence>
<feature type="domain" description="Apea-like HEPN" evidence="1">
    <location>
        <begin position="298"/>
        <end position="424"/>
    </location>
</feature>
<dbReference type="AlphaFoldDB" id="A0A2U2EES3"/>
<dbReference type="EMBL" id="JRFS01000028">
    <property type="protein sequence ID" value="PWE82957.1"/>
    <property type="molecule type" value="Genomic_DNA"/>
</dbReference>
<evidence type="ECO:0000313" key="2">
    <source>
        <dbReference type="EMBL" id="PWE82957.1"/>
    </source>
</evidence>
<evidence type="ECO:0000313" key="3">
    <source>
        <dbReference type="Proteomes" id="UP000245905"/>
    </source>
</evidence>
<name>A0A2U2EES3_9FIRM</name>
<gene>
    <name evidence="2" type="ORF">LD38_12365</name>
</gene>
<accession>A0A2U2EES3</accession>
<proteinExistence type="predicted"/>
<comment type="caution">
    <text evidence="2">The sequence shown here is derived from an EMBL/GenBank/DDBJ whole genome shotgun (WGS) entry which is preliminary data.</text>
</comment>
<reference evidence="2 3" key="1">
    <citation type="submission" date="2014-09" db="EMBL/GenBank/DDBJ databases">
        <title>Butyrate-producing bacteria isolated from human gut.</title>
        <authorList>
            <person name="Zhang Q."/>
            <person name="Zhao L."/>
        </authorList>
    </citation>
    <scope>NUCLEOTIDE SEQUENCE [LARGE SCALE GENOMIC DNA]</scope>
    <source>
        <strain evidence="2 3">R22</strain>
    </source>
</reference>
<dbReference type="InterPro" id="IPR041229">
    <property type="entry name" value="HEPN_Apea"/>
</dbReference>
<organism evidence="2 3">
    <name type="scientific">Agathobacter rectalis</name>
    <dbReference type="NCBI Taxonomy" id="39491"/>
    <lineage>
        <taxon>Bacteria</taxon>
        <taxon>Bacillati</taxon>
        <taxon>Bacillota</taxon>
        <taxon>Clostridia</taxon>
        <taxon>Lachnospirales</taxon>
        <taxon>Lachnospiraceae</taxon>
        <taxon>Agathobacter</taxon>
    </lineage>
</organism>
<dbReference type="Pfam" id="PF18739">
    <property type="entry name" value="HEPN_Apea"/>
    <property type="match status" value="1"/>
</dbReference>